<evidence type="ECO:0000259" key="6">
    <source>
        <dbReference type="PROSITE" id="PS50048"/>
    </source>
</evidence>
<feature type="compositionally biased region" description="Basic and acidic residues" evidence="5">
    <location>
        <begin position="86"/>
        <end position="95"/>
    </location>
</feature>
<dbReference type="InterPro" id="IPR001138">
    <property type="entry name" value="Zn2Cys6_DnaBD"/>
</dbReference>
<keyword evidence="7" id="KW-0418">Kinase</keyword>
<dbReference type="GO" id="GO:0000981">
    <property type="term" value="F:DNA-binding transcription factor activity, RNA polymerase II-specific"/>
    <property type="evidence" value="ECO:0007669"/>
    <property type="project" value="InterPro"/>
</dbReference>
<feature type="region of interest" description="Disordered" evidence="5">
    <location>
        <begin position="672"/>
        <end position="707"/>
    </location>
</feature>
<accession>A0A2H4SCQ7</accession>
<feature type="compositionally biased region" description="Low complexity" evidence="5">
    <location>
        <begin position="762"/>
        <end position="777"/>
    </location>
</feature>
<keyword evidence="1" id="KW-0479">Metal-binding</keyword>
<evidence type="ECO:0000256" key="3">
    <source>
        <dbReference type="ARBA" id="ARBA00023163"/>
    </source>
</evidence>
<dbReference type="CDD" id="cd00067">
    <property type="entry name" value="GAL4"/>
    <property type="match status" value="1"/>
</dbReference>
<dbReference type="VEuPathDB" id="FungiDB:A9K55_006318"/>
<dbReference type="Pfam" id="PF04082">
    <property type="entry name" value="Fungal_trans"/>
    <property type="match status" value="1"/>
</dbReference>
<organism evidence="7 8">
    <name type="scientific">Cordyceps militaris</name>
    <name type="common">Caterpillar fungus</name>
    <name type="synonym">Clavaria militaris</name>
    <dbReference type="NCBI Taxonomy" id="73501"/>
    <lineage>
        <taxon>Eukaryota</taxon>
        <taxon>Fungi</taxon>
        <taxon>Dikarya</taxon>
        <taxon>Ascomycota</taxon>
        <taxon>Pezizomycotina</taxon>
        <taxon>Sordariomycetes</taxon>
        <taxon>Hypocreomycetidae</taxon>
        <taxon>Hypocreales</taxon>
        <taxon>Cordycipitaceae</taxon>
        <taxon>Cordyceps</taxon>
    </lineage>
</organism>
<feature type="region of interest" description="Disordered" evidence="5">
    <location>
        <begin position="719"/>
        <end position="777"/>
    </location>
</feature>
<sequence length="828" mass="88965">MPKDESPAESPVMAVAESSSAPLPKRTAPAESTENTPRMKRGKYTSLACNECKRRKLKCLPNADGDSCERCNTRKLLCIFAVNSPKGDKKRDDGHNPPQHAQRVTDDATRRTQIQILGDELAQVRHELANLSQAVFELRQQQHRSPHGGATSAPAGGHHTDPSSTRSPSSVIVTRDAVPKHPQFVGPTRPAYGLMIAERSLTRMGIPDSPSSPSGSGPSSPEAGGPGPPPLPVAADVEFWQHCTPAEAARLMGVFEEEAESVYPYIDILELAARAEQILRIIRLPELLDDEALAGGRPLTATDIDIAKIAVAVGVAIEARGKNDVCAAIAASVEQNTARISQTEVSLRGIQLLLSMSIYYFHSDDELLAWRAIGVAAREALEMGLHRKRSLYDNFTDTASRQRALRVFCCCYILDRRWSFGTSLSFALVDSDIDPTLMELELDSPYLKCMVGYARLCSKLWEAIPPFGAPSQSIPHELAYALDASAQEWLDSIPPHLQMRHYPRGAAGGSAPTTTGGPVPNPPGGGGAYASSLRAQQQQPRVLHRLRALLYLRGNLTRISIYQHHLISPAAVAADPERARVAVDLARDTVQVLVHLNATSDIYSRQQNAFNYFLASAFAVISLALCHAPHIFAAPCTQSFMDAAGLVKGFSRHSMASKRLWKSIRGLSPRLKSLGVGGPSGKEQQQQQQHQQHQQHQQQGGRGVDAGGAARWRGYNQLYAGDGRQPAGGGASQSAPPAPDSLWNYSLKPPPATAGGGGVGGQQALAGNNNSNNAEPLPGMNPDILSLFDSLGDEAMFSSGSFDAGVYGGMDPDGEGGDISRLFLQGLM</sequence>
<keyword evidence="4" id="KW-0539">Nucleus</keyword>
<feature type="domain" description="Zn(2)-C6 fungal-type" evidence="6">
    <location>
        <begin position="48"/>
        <end position="80"/>
    </location>
</feature>
<dbReference type="SUPFAM" id="SSF57701">
    <property type="entry name" value="Zn2/Cys6 DNA-binding domain"/>
    <property type="match status" value="1"/>
</dbReference>
<dbReference type="Proteomes" id="UP000323067">
    <property type="component" value="Chromosome vi"/>
</dbReference>
<dbReference type="PANTHER" id="PTHR47424:SF5">
    <property type="entry name" value="ZN(II)2CYS6 TRANSCRIPTION FACTOR (EUROFUNG)"/>
    <property type="match status" value="1"/>
</dbReference>
<feature type="compositionally biased region" description="Polar residues" evidence="5">
    <location>
        <begin position="162"/>
        <end position="171"/>
    </location>
</feature>
<evidence type="ECO:0000313" key="7">
    <source>
        <dbReference type="EMBL" id="ATY60895.1"/>
    </source>
</evidence>
<dbReference type="GO" id="GO:0006351">
    <property type="term" value="P:DNA-templated transcription"/>
    <property type="evidence" value="ECO:0007669"/>
    <property type="project" value="InterPro"/>
</dbReference>
<keyword evidence="3" id="KW-0804">Transcription</keyword>
<dbReference type="InterPro" id="IPR051127">
    <property type="entry name" value="Fungal_SecMet_Regulators"/>
</dbReference>
<evidence type="ECO:0000256" key="1">
    <source>
        <dbReference type="ARBA" id="ARBA00022723"/>
    </source>
</evidence>
<dbReference type="AlphaFoldDB" id="A0A2H4SCQ7"/>
<dbReference type="GO" id="GO:0008270">
    <property type="term" value="F:zinc ion binding"/>
    <property type="evidence" value="ECO:0007669"/>
    <property type="project" value="InterPro"/>
</dbReference>
<dbReference type="InterPro" id="IPR036864">
    <property type="entry name" value="Zn2-C6_fun-type_DNA-bd_sf"/>
</dbReference>
<dbReference type="PROSITE" id="PS00463">
    <property type="entry name" value="ZN2_CY6_FUNGAL_1"/>
    <property type="match status" value="1"/>
</dbReference>
<dbReference type="OrthoDB" id="39175at2759"/>
<dbReference type="EMBL" id="CP023323">
    <property type="protein sequence ID" value="ATY60895.1"/>
    <property type="molecule type" value="Genomic_DNA"/>
</dbReference>
<gene>
    <name evidence="7" type="ORF">A9K55_006318</name>
</gene>
<dbReference type="SMART" id="SM00906">
    <property type="entry name" value="Fungal_trans"/>
    <property type="match status" value="1"/>
</dbReference>
<evidence type="ECO:0000256" key="4">
    <source>
        <dbReference type="ARBA" id="ARBA00023242"/>
    </source>
</evidence>
<protein>
    <submittedName>
        <fullName evidence="7">Casein kinase regulatory subunit</fullName>
    </submittedName>
</protein>
<feature type="region of interest" description="Disordered" evidence="5">
    <location>
        <begin position="140"/>
        <end position="171"/>
    </location>
</feature>
<proteinExistence type="predicted"/>
<dbReference type="InterPro" id="IPR007219">
    <property type="entry name" value="XnlR_reg_dom"/>
</dbReference>
<dbReference type="PROSITE" id="PS50048">
    <property type="entry name" value="ZN2_CY6_FUNGAL_2"/>
    <property type="match status" value="1"/>
</dbReference>
<evidence type="ECO:0000313" key="8">
    <source>
        <dbReference type="Proteomes" id="UP000323067"/>
    </source>
</evidence>
<dbReference type="GO" id="GO:0000978">
    <property type="term" value="F:RNA polymerase II cis-regulatory region sequence-specific DNA binding"/>
    <property type="evidence" value="ECO:0007669"/>
    <property type="project" value="TreeGrafter"/>
</dbReference>
<dbReference type="SMART" id="SM00066">
    <property type="entry name" value="GAL4"/>
    <property type="match status" value="1"/>
</dbReference>
<dbReference type="GO" id="GO:0000435">
    <property type="term" value="P:positive regulation of transcription from RNA polymerase II promoter by galactose"/>
    <property type="evidence" value="ECO:0007669"/>
    <property type="project" value="TreeGrafter"/>
</dbReference>
<feature type="region of interest" description="Disordered" evidence="5">
    <location>
        <begin position="84"/>
        <end position="108"/>
    </location>
</feature>
<evidence type="ECO:0000256" key="5">
    <source>
        <dbReference type="SAM" id="MobiDB-lite"/>
    </source>
</evidence>
<feature type="compositionally biased region" description="Low complexity" evidence="5">
    <location>
        <begin position="684"/>
        <end position="699"/>
    </location>
</feature>
<dbReference type="PANTHER" id="PTHR47424">
    <property type="entry name" value="REGULATORY PROTEIN GAL4"/>
    <property type="match status" value="1"/>
</dbReference>
<keyword evidence="7" id="KW-0808">Transferase</keyword>
<feature type="compositionally biased region" description="Low complexity" evidence="5">
    <location>
        <begin position="205"/>
        <end position="223"/>
    </location>
</feature>
<dbReference type="VEuPathDB" id="FungiDB:CCM_02613"/>
<dbReference type="GO" id="GO:0005634">
    <property type="term" value="C:nucleus"/>
    <property type="evidence" value="ECO:0007669"/>
    <property type="project" value="TreeGrafter"/>
</dbReference>
<reference evidence="7 8" key="1">
    <citation type="journal article" date="2017" name="BMC Genomics">
        <title>Chromosome level assembly and secondary metabolite potential of the parasitic fungus Cordyceps militaris.</title>
        <authorList>
            <person name="Kramer G.J."/>
            <person name="Nodwell J.R."/>
        </authorList>
    </citation>
    <scope>NUCLEOTIDE SEQUENCE [LARGE SCALE GENOMIC DNA]</scope>
    <source>
        <strain evidence="7 8">ATCC 34164</strain>
    </source>
</reference>
<dbReference type="Gene3D" id="4.10.240.10">
    <property type="entry name" value="Zn(2)-C6 fungal-type DNA-binding domain"/>
    <property type="match status" value="1"/>
</dbReference>
<feature type="compositionally biased region" description="Low complexity" evidence="5">
    <location>
        <begin position="509"/>
        <end position="518"/>
    </location>
</feature>
<name>A0A2H4SCQ7_CORMI</name>
<feature type="region of interest" description="Disordered" evidence="5">
    <location>
        <begin position="204"/>
        <end position="233"/>
    </location>
</feature>
<keyword evidence="2" id="KW-0805">Transcription regulation</keyword>
<evidence type="ECO:0000256" key="2">
    <source>
        <dbReference type="ARBA" id="ARBA00023015"/>
    </source>
</evidence>
<dbReference type="GO" id="GO:0016301">
    <property type="term" value="F:kinase activity"/>
    <property type="evidence" value="ECO:0007669"/>
    <property type="project" value="UniProtKB-KW"/>
</dbReference>
<feature type="region of interest" description="Disordered" evidence="5">
    <location>
        <begin position="1"/>
        <end position="41"/>
    </location>
</feature>
<dbReference type="CDD" id="cd12148">
    <property type="entry name" value="fungal_TF_MHR"/>
    <property type="match status" value="1"/>
</dbReference>
<feature type="region of interest" description="Disordered" evidence="5">
    <location>
        <begin position="501"/>
        <end position="532"/>
    </location>
</feature>